<dbReference type="SUPFAM" id="SSF88723">
    <property type="entry name" value="PIN domain-like"/>
    <property type="match status" value="1"/>
</dbReference>
<protein>
    <recommendedName>
        <fullName evidence="7">U three protein 23</fullName>
    </recommendedName>
</protein>
<dbReference type="GO" id="GO:0032040">
    <property type="term" value="C:small-subunit processome"/>
    <property type="evidence" value="ECO:0007669"/>
    <property type="project" value="InterPro"/>
</dbReference>
<evidence type="ECO:0000256" key="5">
    <source>
        <dbReference type="ARBA" id="ARBA00037300"/>
    </source>
</evidence>
<keyword evidence="2" id="KW-0690">Ribosome biogenesis</keyword>
<evidence type="ECO:0000259" key="9">
    <source>
        <dbReference type="Pfam" id="PF24779"/>
    </source>
</evidence>
<evidence type="ECO:0000256" key="2">
    <source>
        <dbReference type="ARBA" id="ARBA00022517"/>
    </source>
</evidence>
<dbReference type="GeneID" id="36284744"/>
<dbReference type="Gene3D" id="3.40.50.1010">
    <property type="entry name" value="5'-nuclease"/>
    <property type="match status" value="1"/>
</dbReference>
<dbReference type="InterPro" id="IPR006984">
    <property type="entry name" value="Fcf1/UTP23"/>
</dbReference>
<comment type="similarity">
    <text evidence="6">Belongs to the UTP23/FCF1 family. UTP23 subfamily.</text>
</comment>
<dbReference type="CDD" id="cd09865">
    <property type="entry name" value="PIN_ScUtp23p-like"/>
    <property type="match status" value="1"/>
</dbReference>
<keyword evidence="3" id="KW-0698">rRNA processing</keyword>
<feature type="region of interest" description="Disordered" evidence="8">
    <location>
        <begin position="161"/>
        <end position="309"/>
    </location>
</feature>
<dbReference type="Proteomes" id="UP000077154">
    <property type="component" value="Unassembled WGS sequence"/>
</dbReference>
<keyword evidence="4" id="KW-0539">Nucleus</keyword>
<organism evidence="10">
    <name type="scientific">Pseudogymnoascus destructans</name>
    <dbReference type="NCBI Taxonomy" id="655981"/>
    <lineage>
        <taxon>Eukaryota</taxon>
        <taxon>Fungi</taxon>
        <taxon>Dikarya</taxon>
        <taxon>Ascomycota</taxon>
        <taxon>Pezizomycotina</taxon>
        <taxon>Leotiomycetes</taxon>
        <taxon>Thelebolales</taxon>
        <taxon>Thelebolaceae</taxon>
        <taxon>Pseudogymnoascus</taxon>
    </lineage>
</organism>
<evidence type="ECO:0000256" key="6">
    <source>
        <dbReference type="ARBA" id="ARBA00038503"/>
    </source>
</evidence>
<feature type="compositionally biased region" description="Gly residues" evidence="8">
    <location>
        <begin position="273"/>
        <end position="283"/>
    </location>
</feature>
<feature type="compositionally biased region" description="Basic and acidic residues" evidence="8">
    <location>
        <begin position="167"/>
        <end position="181"/>
    </location>
</feature>
<feature type="compositionally biased region" description="Basic and acidic residues" evidence="8">
    <location>
        <begin position="228"/>
        <end position="249"/>
    </location>
</feature>
<evidence type="ECO:0000256" key="1">
    <source>
        <dbReference type="ARBA" id="ARBA00004604"/>
    </source>
</evidence>
<evidence type="ECO:0000313" key="10">
    <source>
        <dbReference type="EMBL" id="OAF62122.1"/>
    </source>
</evidence>
<evidence type="ECO:0000256" key="8">
    <source>
        <dbReference type="SAM" id="MobiDB-lite"/>
    </source>
</evidence>
<dbReference type="eggNOG" id="KOG3164">
    <property type="taxonomic scope" value="Eukaryota"/>
</dbReference>
<dbReference type="PANTHER" id="PTHR12416">
    <property type="entry name" value="RRNA-PROCESSING PROTEIN UTP23 HOMOLOG"/>
    <property type="match status" value="1"/>
</dbReference>
<dbReference type="RefSeq" id="XP_024327395.1">
    <property type="nucleotide sequence ID" value="XM_024465330.1"/>
</dbReference>
<dbReference type="OrthoDB" id="25675at2759"/>
<dbReference type="Pfam" id="PF24779">
    <property type="entry name" value="UTP23_sensor"/>
    <property type="match status" value="1"/>
</dbReference>
<accession>A0A177AKU4</accession>
<reference evidence="10" key="1">
    <citation type="submission" date="2016-03" db="EMBL/GenBank/DDBJ databases">
        <title>Updated assembly of Pseudogymnoascus destructans, the fungus causing white-nose syndrome of bats.</title>
        <authorList>
            <person name="Palmer J.M."/>
            <person name="Drees K.P."/>
            <person name="Foster J.T."/>
            <person name="Lindner D.L."/>
        </authorList>
    </citation>
    <scope>NUCLEOTIDE SEQUENCE [LARGE SCALE GENOMIC DNA]</scope>
    <source>
        <strain evidence="10">20631-21</strain>
    </source>
</reference>
<feature type="domain" description="UTP23 sensor motif region" evidence="9">
    <location>
        <begin position="209"/>
        <end position="228"/>
    </location>
</feature>
<dbReference type="GO" id="GO:0006364">
    <property type="term" value="P:rRNA processing"/>
    <property type="evidence" value="ECO:0007669"/>
    <property type="project" value="UniProtKB-KW"/>
</dbReference>
<sequence length="309" mass="33719">MRGKRSKQYKKLMQQYGLAFGFREPYQVLLDADVIRDADKFKMDLIGGLERTLHGQVKPMITQCSMRHLYNAAKEPGVSFLIDKAKLFERRRCGHLPADYPEPLSAEACIASVVDAKGSGRNKHCYVVASQDVEVRRRMRAVVGVPLVYINRSVMIMEPMAEASGSQRDREEKGKFRDGLRGRASGSVGMKRKREDGEGEGEGEEKRKKKVYGQPKGPNPLSVKKAKKEGEGVVRKVREPREKSEKNEEGGADGEAAEGEVKKKTRRKRKAGAGAGAGAGAVEGEGEGEGDGDVPVAVEAADAGEGMEA</sequence>
<evidence type="ECO:0000256" key="7">
    <source>
        <dbReference type="ARBA" id="ARBA00076388"/>
    </source>
</evidence>
<evidence type="ECO:0000256" key="4">
    <source>
        <dbReference type="ARBA" id="ARBA00023242"/>
    </source>
</evidence>
<comment type="function">
    <text evidence="5">Involved in rRNA-processing and ribosome biogenesis.</text>
</comment>
<dbReference type="InterPro" id="IPR057776">
    <property type="entry name" value="UTP23_sensor"/>
</dbReference>
<dbReference type="InterPro" id="IPR029060">
    <property type="entry name" value="PIN-like_dom_sf"/>
</dbReference>
<dbReference type="FunFam" id="3.40.50.1010:FF:000006">
    <property type="entry name" value="rRNA-processing protein UTP23 homolog"/>
    <property type="match status" value="1"/>
</dbReference>
<dbReference type="VEuPathDB" id="FungiDB:GMDG_06107"/>
<dbReference type="AlphaFoldDB" id="A0A177AKU4"/>
<evidence type="ECO:0000256" key="3">
    <source>
        <dbReference type="ARBA" id="ARBA00022552"/>
    </source>
</evidence>
<dbReference type="EMBL" id="KV441388">
    <property type="protein sequence ID" value="OAF62122.1"/>
    <property type="molecule type" value="Genomic_DNA"/>
</dbReference>
<gene>
    <name evidence="10" type="ORF">VC83_01655</name>
</gene>
<name>A0A177AKU4_9PEZI</name>
<proteinExistence type="inferred from homology"/>
<dbReference type="Pfam" id="PF04900">
    <property type="entry name" value="Fcf1"/>
    <property type="match status" value="1"/>
</dbReference>
<comment type="subcellular location">
    <subcellularLocation>
        <location evidence="1">Nucleus</location>
        <location evidence="1">Nucleolus</location>
    </subcellularLocation>
</comment>